<dbReference type="InterPro" id="IPR002654">
    <property type="entry name" value="Glyco_trans_25"/>
</dbReference>
<reference evidence="6 7" key="1">
    <citation type="submission" date="2023-06" db="EMBL/GenBank/DDBJ databases">
        <title>Black Yeasts Isolated from many extreme environments.</title>
        <authorList>
            <person name="Coleine C."/>
            <person name="Stajich J.E."/>
            <person name="Selbmann L."/>
        </authorList>
    </citation>
    <scope>NUCLEOTIDE SEQUENCE [LARGE SCALE GENOMIC DNA]</scope>
    <source>
        <strain evidence="6 7">CCFEE 5887</strain>
    </source>
</reference>
<protein>
    <recommendedName>
        <fullName evidence="5">Glycosyl transferase family 25 domain-containing protein</fullName>
    </recommendedName>
</protein>
<feature type="compositionally biased region" description="Basic and acidic residues" evidence="4">
    <location>
        <begin position="334"/>
        <end position="344"/>
    </location>
</feature>
<sequence>MKYTILLPCLFAAGVVLHLLIVNTTGYFALPADFDSILPSRETLSAIPSIGKSTDSLQDISNRTLGFQEIFVISLPERTDKRDAIGLQASVTDLSLTYETGVYGADVPAEARPYGMHRSSGEVGCWRSHLNIMQKMVQNRISSALIFEDDADWDVALKAQMRQFALGSRWLINDTDNKAPHSPYGDGWDVLWIGHCSMHSHKSDKRRWVIRNDPTVPPPGFRGSMLKPWDLSYWEEGPHGDNHTRTVFVAGYGFCTASWAISLAGAEKILYHLSMSPFSEPVDLGVGDMCKDRLLNITCIAPFPNIVGVSKPAGGVDRGSDIGPEGSNRGNSYVRRDNKKDQSKVRDKALSERVVFSTRLNMQRLLNGSTEFESGYPDFTGPLMSLEKIGAAQGHGEYVGELPKPAT</sequence>
<organism evidence="6 7">
    <name type="scientific">Vermiconidia calcicola</name>
    <dbReference type="NCBI Taxonomy" id="1690605"/>
    <lineage>
        <taxon>Eukaryota</taxon>
        <taxon>Fungi</taxon>
        <taxon>Dikarya</taxon>
        <taxon>Ascomycota</taxon>
        <taxon>Pezizomycotina</taxon>
        <taxon>Dothideomycetes</taxon>
        <taxon>Dothideomycetidae</taxon>
        <taxon>Mycosphaerellales</taxon>
        <taxon>Extremaceae</taxon>
        <taxon>Vermiconidia</taxon>
    </lineage>
</organism>
<comment type="similarity">
    <text evidence="1">Belongs to the glycosyltransferase 25 family.</text>
</comment>
<dbReference type="InterPro" id="IPR050757">
    <property type="entry name" value="Collagen_mod_GT25"/>
</dbReference>
<keyword evidence="2" id="KW-0328">Glycosyltransferase</keyword>
<dbReference type="AlphaFoldDB" id="A0AAV9Q472"/>
<gene>
    <name evidence="6" type="ORF">LTR25_006513</name>
</gene>
<keyword evidence="7" id="KW-1185">Reference proteome</keyword>
<feature type="domain" description="Glycosyl transferase family 25" evidence="5">
    <location>
        <begin position="68"/>
        <end position="272"/>
    </location>
</feature>
<accession>A0AAV9Q472</accession>
<dbReference type="Pfam" id="PF01755">
    <property type="entry name" value="Glyco_transf_25"/>
    <property type="match status" value="1"/>
</dbReference>
<dbReference type="GO" id="GO:0016740">
    <property type="term" value="F:transferase activity"/>
    <property type="evidence" value="ECO:0007669"/>
    <property type="project" value="UniProtKB-KW"/>
</dbReference>
<dbReference type="PANTHER" id="PTHR10730">
    <property type="entry name" value="PROCOLLAGEN-LYSINE,2-OXOGLUTARATE 5-DIOXYGENASE/GLYCOSYLTRANSFERASE 25 FAMILY MEMBER"/>
    <property type="match status" value="1"/>
</dbReference>
<keyword evidence="3" id="KW-0808">Transferase</keyword>
<evidence type="ECO:0000313" key="7">
    <source>
        <dbReference type="Proteomes" id="UP001345827"/>
    </source>
</evidence>
<evidence type="ECO:0000313" key="6">
    <source>
        <dbReference type="EMBL" id="KAK5534481.1"/>
    </source>
</evidence>
<evidence type="ECO:0000256" key="4">
    <source>
        <dbReference type="SAM" id="MobiDB-lite"/>
    </source>
</evidence>
<evidence type="ECO:0000259" key="5">
    <source>
        <dbReference type="Pfam" id="PF01755"/>
    </source>
</evidence>
<evidence type="ECO:0000256" key="3">
    <source>
        <dbReference type="ARBA" id="ARBA00022679"/>
    </source>
</evidence>
<evidence type="ECO:0000256" key="2">
    <source>
        <dbReference type="ARBA" id="ARBA00022676"/>
    </source>
</evidence>
<dbReference type="CDD" id="cd06532">
    <property type="entry name" value="Glyco_transf_25"/>
    <property type="match status" value="1"/>
</dbReference>
<proteinExistence type="inferred from homology"/>
<feature type="region of interest" description="Disordered" evidence="4">
    <location>
        <begin position="314"/>
        <end position="344"/>
    </location>
</feature>
<dbReference type="PANTHER" id="PTHR10730:SF53">
    <property type="entry name" value="GLYCOSYLTRANSFERASE 25 FAMILY MEMBER"/>
    <property type="match status" value="1"/>
</dbReference>
<dbReference type="EMBL" id="JAXLQG010000011">
    <property type="protein sequence ID" value="KAK5534481.1"/>
    <property type="molecule type" value="Genomic_DNA"/>
</dbReference>
<name>A0AAV9Q472_9PEZI</name>
<comment type="caution">
    <text evidence="6">The sequence shown here is derived from an EMBL/GenBank/DDBJ whole genome shotgun (WGS) entry which is preliminary data.</text>
</comment>
<dbReference type="Proteomes" id="UP001345827">
    <property type="component" value="Unassembled WGS sequence"/>
</dbReference>
<evidence type="ECO:0000256" key="1">
    <source>
        <dbReference type="ARBA" id="ARBA00006721"/>
    </source>
</evidence>